<dbReference type="SUPFAM" id="SSF140663">
    <property type="entry name" value="TTHA0068-like"/>
    <property type="match status" value="1"/>
</dbReference>
<dbReference type="Pfam" id="PF03745">
    <property type="entry name" value="DUF309"/>
    <property type="match status" value="1"/>
</dbReference>
<accession>A1AT48</accession>
<organism evidence="1 2">
    <name type="scientific">Pelobacter propionicus (strain DSM 2379 / NBRC 103807 / OttBd1)</name>
    <dbReference type="NCBI Taxonomy" id="338966"/>
    <lineage>
        <taxon>Bacteria</taxon>
        <taxon>Pseudomonadati</taxon>
        <taxon>Thermodesulfobacteriota</taxon>
        <taxon>Desulfuromonadia</taxon>
        <taxon>Desulfuromonadales</taxon>
        <taxon>Desulfuromonadaceae</taxon>
        <taxon>Pelobacter</taxon>
    </lineage>
</organism>
<dbReference type="EMBL" id="CP000482">
    <property type="protein sequence ID" value="ABL00519.1"/>
    <property type="molecule type" value="Genomic_DNA"/>
</dbReference>
<gene>
    <name evidence="1" type="ordered locus">Ppro_2921</name>
</gene>
<dbReference type="AlphaFoldDB" id="A1AT48"/>
<dbReference type="PANTHER" id="PTHR34796:SF1">
    <property type="entry name" value="EXPRESSED PROTEIN"/>
    <property type="match status" value="1"/>
</dbReference>
<reference evidence="1 2" key="1">
    <citation type="submission" date="2006-10" db="EMBL/GenBank/DDBJ databases">
        <title>Complete sequence of chromosome of Pelobacter propionicus DSM 2379.</title>
        <authorList>
            <consortium name="US DOE Joint Genome Institute"/>
            <person name="Copeland A."/>
            <person name="Lucas S."/>
            <person name="Lapidus A."/>
            <person name="Barry K."/>
            <person name="Detter J.C."/>
            <person name="Glavina del Rio T."/>
            <person name="Hammon N."/>
            <person name="Israni S."/>
            <person name="Dalin E."/>
            <person name="Tice H."/>
            <person name="Pitluck S."/>
            <person name="Saunders E."/>
            <person name="Brettin T."/>
            <person name="Bruce D."/>
            <person name="Han C."/>
            <person name="Tapia R."/>
            <person name="Schmutz J."/>
            <person name="Larimer F."/>
            <person name="Land M."/>
            <person name="Hauser L."/>
            <person name="Kyrpides N."/>
            <person name="Kim E."/>
            <person name="Lovley D."/>
            <person name="Richardson P."/>
        </authorList>
    </citation>
    <scope>NUCLEOTIDE SEQUENCE [LARGE SCALE GENOMIC DNA]</scope>
    <source>
        <strain evidence="2">DSM 2379 / NBRC 103807 / OttBd1</strain>
    </source>
</reference>
<evidence type="ECO:0008006" key="3">
    <source>
        <dbReference type="Google" id="ProtNLM"/>
    </source>
</evidence>
<dbReference type="HOGENOM" id="CLU_125317_1_0_7"/>
<dbReference type="STRING" id="338966.Ppro_2921"/>
<dbReference type="RefSeq" id="WP_011736754.1">
    <property type="nucleotide sequence ID" value="NC_008609.1"/>
</dbReference>
<dbReference type="InterPro" id="IPR005500">
    <property type="entry name" value="DUF309"/>
</dbReference>
<evidence type="ECO:0000313" key="2">
    <source>
        <dbReference type="Proteomes" id="UP000006732"/>
    </source>
</evidence>
<dbReference type="eggNOG" id="COG1547">
    <property type="taxonomic scope" value="Bacteria"/>
</dbReference>
<dbReference type="Gene3D" id="1.10.3450.10">
    <property type="entry name" value="TTHA0068-like"/>
    <property type="match status" value="1"/>
</dbReference>
<keyword evidence="2" id="KW-1185">Reference proteome</keyword>
<name>A1AT48_PELPD</name>
<dbReference type="InterPro" id="IPR023203">
    <property type="entry name" value="TTHA0068_sf"/>
</dbReference>
<sequence>MEGPSHLTPPPEELLRAVEEFNREDWFTCHETLETLWINSQGDARNLYQGLLQIAVALHHWRSGNFNGAVTLLARGARRLRVATSCRHILAGEMAAAADRFREELTNLGPERMNCIAPSLIPLLRLAPPA</sequence>
<protein>
    <recommendedName>
        <fullName evidence="3">DUF309 domain-containing protein</fullName>
    </recommendedName>
</protein>
<proteinExistence type="predicted"/>
<dbReference type="KEGG" id="ppd:Ppro_2921"/>
<dbReference type="PANTHER" id="PTHR34796">
    <property type="entry name" value="EXPRESSED PROTEIN"/>
    <property type="match status" value="1"/>
</dbReference>
<evidence type="ECO:0000313" key="1">
    <source>
        <dbReference type="EMBL" id="ABL00519.1"/>
    </source>
</evidence>
<dbReference type="Proteomes" id="UP000006732">
    <property type="component" value="Chromosome"/>
</dbReference>